<dbReference type="EMBL" id="JBGNYA010000001">
    <property type="protein sequence ID" value="MFA1610067.1"/>
    <property type="molecule type" value="Genomic_DNA"/>
</dbReference>
<name>A0ABD5M840_9EURY</name>
<comment type="caution">
    <text evidence="2">The sequence shown here is derived from an EMBL/GenBank/DDBJ whole genome shotgun (WGS) entry which is preliminary data.</text>
</comment>
<accession>A0ABD5M840</accession>
<organism evidence="2 3">
    <name type="scientific">Halobellus rubicundus</name>
    <dbReference type="NCBI Taxonomy" id="2996466"/>
    <lineage>
        <taxon>Archaea</taxon>
        <taxon>Methanobacteriati</taxon>
        <taxon>Methanobacteriota</taxon>
        <taxon>Stenosarchaea group</taxon>
        <taxon>Halobacteria</taxon>
        <taxon>Halobacteriales</taxon>
        <taxon>Haloferacaceae</taxon>
        <taxon>Halobellus</taxon>
    </lineage>
</organism>
<dbReference type="AlphaFoldDB" id="A0ABD5M840"/>
<feature type="compositionally biased region" description="Basic and acidic residues" evidence="1">
    <location>
        <begin position="115"/>
        <end position="135"/>
    </location>
</feature>
<feature type="region of interest" description="Disordered" evidence="1">
    <location>
        <begin position="114"/>
        <end position="135"/>
    </location>
</feature>
<dbReference type="Proteomes" id="UP001570511">
    <property type="component" value="Unassembled WGS sequence"/>
</dbReference>
<protein>
    <submittedName>
        <fullName evidence="2">Uncharacterized protein</fullName>
    </submittedName>
</protein>
<dbReference type="RefSeq" id="WP_372387319.1">
    <property type="nucleotide sequence ID" value="NZ_JBGNYA010000001.1"/>
</dbReference>
<evidence type="ECO:0000313" key="3">
    <source>
        <dbReference type="Proteomes" id="UP001570511"/>
    </source>
</evidence>
<evidence type="ECO:0000313" key="2">
    <source>
        <dbReference type="EMBL" id="MFA1610067.1"/>
    </source>
</evidence>
<reference evidence="2 3" key="1">
    <citation type="submission" date="2024-08" db="EMBL/GenBank/DDBJ databases">
        <title>Halobellus sp. MBLA0158 whole genome sequence.</title>
        <authorList>
            <person name="Hwang C.Y."/>
            <person name="Cho E.-S."/>
            <person name="Seo M.-J."/>
        </authorList>
    </citation>
    <scope>NUCLEOTIDE SEQUENCE [LARGE SCALE GENOMIC DNA]</scope>
    <source>
        <strain evidence="2 3">MBLA0158</strain>
    </source>
</reference>
<sequence>MVWAEEYPETTKEIEDQLKALGPQLEESLLESCAYIADERESKLEELAGKQGINPDPSGEYVPQAISFIHRVEDSKRNKVGEIEELLNHNYDFEMTELKRNLARSIVGLLILKNGSDEKPDSPIDVFRQEAGLKT</sequence>
<evidence type="ECO:0000256" key="1">
    <source>
        <dbReference type="SAM" id="MobiDB-lite"/>
    </source>
</evidence>
<gene>
    <name evidence="2" type="ORF">OS889_03475</name>
</gene>
<keyword evidence="3" id="KW-1185">Reference proteome</keyword>
<proteinExistence type="predicted"/>